<feature type="domain" description="ABC transporter" evidence="5">
    <location>
        <begin position="5"/>
        <end position="263"/>
    </location>
</feature>
<dbReference type="Proteomes" id="UP000180235">
    <property type="component" value="Chromosome"/>
</dbReference>
<name>A0A1J0ACJ8_9CYAN</name>
<dbReference type="PROSITE" id="PS00211">
    <property type="entry name" value="ABC_TRANSPORTER_1"/>
    <property type="match status" value="1"/>
</dbReference>
<comment type="similarity">
    <text evidence="1">Belongs to the ABC transporter superfamily.</text>
</comment>
<dbReference type="PANTHER" id="PTHR43776:SF7">
    <property type="entry name" value="D,D-DIPEPTIDE TRANSPORT ATP-BINDING PROTEIN DDPF-RELATED"/>
    <property type="match status" value="1"/>
</dbReference>
<dbReference type="SUPFAM" id="SSF52540">
    <property type="entry name" value="P-loop containing nucleoside triphosphate hydrolases"/>
    <property type="match status" value="2"/>
</dbReference>
<evidence type="ECO:0000313" key="7">
    <source>
        <dbReference type="Proteomes" id="UP000180235"/>
    </source>
</evidence>
<dbReference type="GO" id="GO:0055085">
    <property type="term" value="P:transmembrane transport"/>
    <property type="evidence" value="ECO:0007669"/>
    <property type="project" value="UniProtKB-ARBA"/>
</dbReference>
<evidence type="ECO:0000256" key="4">
    <source>
        <dbReference type="ARBA" id="ARBA00022840"/>
    </source>
</evidence>
<dbReference type="SMART" id="SM00382">
    <property type="entry name" value="AAA"/>
    <property type="match status" value="2"/>
</dbReference>
<dbReference type="InterPro" id="IPR050319">
    <property type="entry name" value="ABC_transp_ATP-bind"/>
</dbReference>
<keyword evidence="4" id="KW-0067">ATP-binding</keyword>
<dbReference type="RefSeq" id="WP_099092477.1">
    <property type="nucleotide sequence ID" value="NZ_CP017675.1"/>
</dbReference>
<sequence length="567" mass="62506">MPPLLNVQNLEVRFPGHTPVRGVSFRLAPGQVLGIVGESGSGKSLTALALMGLVPAPGIVQAECLAWSPPQQPAVDLGTLTPQSWPRYRGRAMGMVFQEPASSLNPVYPCGWQLAEACRAHQPLTPAQVRQRQVQLLQEVQLLPPDAPGAMVQSLFNRYPHQFSGGQLQRWMLAIALASDPWLLLADEPTTALDVTIQAEILTLLKRLCQHRQMATILISHDLAVVGDLAGHVLVMYQGTVVESGDKSAIFHQPQHPYTRGLLVCRPTARHRLPALPTLADFLENRPLPPPIPAAVTAQRLSHLQHQPVLLQVQDLRVAYRRQGQASLAVNGVSFAIHRGETLGLVGESGCGKSTLARAVLRLLPPHSGRIFFDGQDITHRSAAQLRPLRRRMQLIFQDPLGSLSPRMTVREALLEPLRIHSPRQSHRLALAQVVTLLERVGLDAAALPRYPHQFSGGQRQRLAIARALVTSPDFIICDESVSALDISIQAQVLNLLKQLQTEFQLTYLFISHDLSVVHFMSDRIMVMNQGQILEIGSADQIYHHPQHPYTQSLIQAIPHLDIPLVS</sequence>
<dbReference type="STRING" id="1188229.GlitD10_1322"/>
<organism evidence="6 7">
    <name type="scientific">Gloeomargarita lithophora Alchichica-D10</name>
    <dbReference type="NCBI Taxonomy" id="1188229"/>
    <lineage>
        <taxon>Bacteria</taxon>
        <taxon>Bacillati</taxon>
        <taxon>Cyanobacteriota</taxon>
        <taxon>Cyanophyceae</taxon>
        <taxon>Gloeomargaritales</taxon>
        <taxon>Gloeomargaritaceae</taxon>
        <taxon>Gloeomargarita</taxon>
    </lineage>
</organism>
<keyword evidence="3" id="KW-0547">Nucleotide-binding</keyword>
<dbReference type="OrthoDB" id="9802264at2"/>
<evidence type="ECO:0000256" key="2">
    <source>
        <dbReference type="ARBA" id="ARBA00022448"/>
    </source>
</evidence>
<dbReference type="InterPro" id="IPR003593">
    <property type="entry name" value="AAA+_ATPase"/>
</dbReference>
<dbReference type="AlphaFoldDB" id="A0A1J0ACJ8"/>
<accession>A0A1J0ACJ8</accession>
<dbReference type="CDD" id="cd03257">
    <property type="entry name" value="ABC_NikE_OppD_transporters"/>
    <property type="match status" value="2"/>
</dbReference>
<dbReference type="InterPro" id="IPR003439">
    <property type="entry name" value="ABC_transporter-like_ATP-bd"/>
</dbReference>
<gene>
    <name evidence="6" type="ORF">GlitD10_1322</name>
</gene>
<evidence type="ECO:0000313" key="6">
    <source>
        <dbReference type="EMBL" id="APB33643.1"/>
    </source>
</evidence>
<evidence type="ECO:0000259" key="5">
    <source>
        <dbReference type="PROSITE" id="PS50893"/>
    </source>
</evidence>
<evidence type="ECO:0000256" key="1">
    <source>
        <dbReference type="ARBA" id="ARBA00005417"/>
    </source>
</evidence>
<keyword evidence="2" id="KW-0813">Transport</keyword>
<dbReference type="Gene3D" id="3.40.50.300">
    <property type="entry name" value="P-loop containing nucleotide triphosphate hydrolases"/>
    <property type="match status" value="2"/>
</dbReference>
<dbReference type="GO" id="GO:0016887">
    <property type="term" value="F:ATP hydrolysis activity"/>
    <property type="evidence" value="ECO:0007669"/>
    <property type="project" value="InterPro"/>
</dbReference>
<dbReference type="GO" id="GO:0015833">
    <property type="term" value="P:peptide transport"/>
    <property type="evidence" value="ECO:0007669"/>
    <property type="project" value="InterPro"/>
</dbReference>
<dbReference type="PROSITE" id="PS50893">
    <property type="entry name" value="ABC_TRANSPORTER_2"/>
    <property type="match status" value="2"/>
</dbReference>
<dbReference type="InterPro" id="IPR017871">
    <property type="entry name" value="ABC_transporter-like_CS"/>
</dbReference>
<dbReference type="GO" id="GO:0005524">
    <property type="term" value="F:ATP binding"/>
    <property type="evidence" value="ECO:0007669"/>
    <property type="project" value="UniProtKB-KW"/>
</dbReference>
<dbReference type="InterPro" id="IPR027417">
    <property type="entry name" value="P-loop_NTPase"/>
</dbReference>
<dbReference type="EMBL" id="CP017675">
    <property type="protein sequence ID" value="APB33643.1"/>
    <property type="molecule type" value="Genomic_DNA"/>
</dbReference>
<evidence type="ECO:0000256" key="3">
    <source>
        <dbReference type="ARBA" id="ARBA00022741"/>
    </source>
</evidence>
<reference evidence="6 7" key="1">
    <citation type="submission" date="2016-10" db="EMBL/GenBank/DDBJ databases">
        <title>Description of Gloeomargarita lithophora gen. nov., sp. nov., a thylakoid-bearing basal-branching cyanobacterium with intracellular carbonates, and proposal for Gloeomargaritales ord. nov.</title>
        <authorList>
            <person name="Moreira D."/>
            <person name="Tavera R."/>
            <person name="Benzerara K."/>
            <person name="Skouri-Panet F."/>
            <person name="Couradeau E."/>
            <person name="Gerard E."/>
            <person name="Loussert C."/>
            <person name="Novelo E."/>
            <person name="Zivanovic Y."/>
            <person name="Lopez-Garcia P."/>
        </authorList>
    </citation>
    <scope>NUCLEOTIDE SEQUENCE [LARGE SCALE GENOMIC DNA]</scope>
    <source>
        <strain evidence="6 7">D10</strain>
    </source>
</reference>
<keyword evidence="7" id="KW-1185">Reference proteome</keyword>
<protein>
    <submittedName>
        <fullName evidence="6">ABC transporter</fullName>
    </submittedName>
</protein>
<dbReference type="NCBIfam" id="NF007739">
    <property type="entry name" value="PRK10419.1"/>
    <property type="match status" value="2"/>
</dbReference>
<dbReference type="Pfam" id="PF08352">
    <property type="entry name" value="oligo_HPY"/>
    <property type="match status" value="2"/>
</dbReference>
<dbReference type="PANTHER" id="PTHR43776">
    <property type="entry name" value="TRANSPORT ATP-BINDING PROTEIN"/>
    <property type="match status" value="1"/>
</dbReference>
<dbReference type="Pfam" id="PF00005">
    <property type="entry name" value="ABC_tran"/>
    <property type="match status" value="2"/>
</dbReference>
<dbReference type="InterPro" id="IPR013563">
    <property type="entry name" value="Oligopep_ABC_C"/>
</dbReference>
<feature type="domain" description="ABC transporter" evidence="5">
    <location>
        <begin position="311"/>
        <end position="555"/>
    </location>
</feature>
<dbReference type="FunFam" id="3.40.50.300:FF:000016">
    <property type="entry name" value="Oligopeptide ABC transporter ATP-binding component"/>
    <property type="match status" value="1"/>
</dbReference>
<proteinExistence type="inferred from homology"/>
<dbReference type="KEGG" id="glt:GlitD10_1322"/>
<dbReference type="NCBIfam" id="NF008453">
    <property type="entry name" value="PRK11308.1"/>
    <property type="match status" value="2"/>
</dbReference>